<organism evidence="3 5">
    <name type="scientific">Sphingomonas koreensis</name>
    <dbReference type="NCBI Taxonomy" id="93064"/>
    <lineage>
        <taxon>Bacteria</taxon>
        <taxon>Pseudomonadati</taxon>
        <taxon>Pseudomonadota</taxon>
        <taxon>Alphaproteobacteria</taxon>
        <taxon>Sphingomonadales</taxon>
        <taxon>Sphingomonadaceae</taxon>
        <taxon>Sphingomonas</taxon>
    </lineage>
</organism>
<dbReference type="InterPro" id="IPR058625">
    <property type="entry name" value="MdtA-like_BSH"/>
</dbReference>
<reference evidence="5" key="2">
    <citation type="submission" date="2016-12" db="EMBL/GenBank/DDBJ databases">
        <title>Whole genome sequencing of Sphingomonas sp. ABOJV.</title>
        <authorList>
            <person name="Conlan S."/>
            <person name="Thomas P.J."/>
            <person name="Mullikin J."/>
            <person name="Palmore T.N."/>
            <person name="Frank K.M."/>
            <person name="Segre J.A."/>
        </authorList>
    </citation>
    <scope>NUCLEOTIDE SEQUENCE [LARGE SCALE GENOMIC DNA]</scope>
    <source>
        <strain evidence="5">ABOJV</strain>
    </source>
</reference>
<keyword evidence="5" id="KW-1185">Reference proteome</keyword>
<dbReference type="PANTHER" id="PTHR30469:SF15">
    <property type="entry name" value="HLYD FAMILY OF SECRETION PROTEINS"/>
    <property type="match status" value="1"/>
</dbReference>
<keyword evidence="1" id="KW-0175">Coiled coil</keyword>
<dbReference type="GO" id="GO:1990281">
    <property type="term" value="C:efflux pump complex"/>
    <property type="evidence" value="ECO:0007669"/>
    <property type="project" value="TreeGrafter"/>
</dbReference>
<dbReference type="EMBL" id="CP018820">
    <property type="protein sequence ID" value="APR53915.1"/>
    <property type="molecule type" value="Genomic_DNA"/>
</dbReference>
<dbReference type="GO" id="GO:0019898">
    <property type="term" value="C:extrinsic component of membrane"/>
    <property type="evidence" value="ECO:0007669"/>
    <property type="project" value="InterPro"/>
</dbReference>
<dbReference type="OrthoDB" id="8794034at2"/>
<evidence type="ECO:0000259" key="2">
    <source>
        <dbReference type="Pfam" id="PF25917"/>
    </source>
</evidence>
<name>A0A1L6JDE1_9SPHN</name>
<accession>A0A1L6JDE1</accession>
<evidence type="ECO:0000256" key="1">
    <source>
        <dbReference type="ARBA" id="ARBA00023054"/>
    </source>
</evidence>
<dbReference type="Gene3D" id="2.40.30.170">
    <property type="match status" value="1"/>
</dbReference>
<dbReference type="GeneID" id="44134295"/>
<dbReference type="EMBL" id="QQWO01000017">
    <property type="protein sequence ID" value="RSV00347.1"/>
    <property type="molecule type" value="Genomic_DNA"/>
</dbReference>
<evidence type="ECO:0000313" key="6">
    <source>
        <dbReference type="Proteomes" id="UP000286681"/>
    </source>
</evidence>
<dbReference type="STRING" id="93064.BRX40_17200"/>
<dbReference type="Gene3D" id="6.10.140.1990">
    <property type="match status" value="1"/>
</dbReference>
<dbReference type="PROSITE" id="PS51257">
    <property type="entry name" value="PROKAR_LIPOPROTEIN"/>
    <property type="match status" value="1"/>
</dbReference>
<dbReference type="Pfam" id="PF25917">
    <property type="entry name" value="BSH_RND"/>
    <property type="match status" value="1"/>
</dbReference>
<dbReference type="Gene3D" id="2.40.50.100">
    <property type="match status" value="1"/>
</dbReference>
<dbReference type="SUPFAM" id="SSF111369">
    <property type="entry name" value="HlyD-like secretion proteins"/>
    <property type="match status" value="1"/>
</dbReference>
<dbReference type="GO" id="GO:0015562">
    <property type="term" value="F:efflux transmembrane transporter activity"/>
    <property type="evidence" value="ECO:0007669"/>
    <property type="project" value="TreeGrafter"/>
</dbReference>
<dbReference type="GO" id="GO:1990195">
    <property type="term" value="C:macrolide transmembrane transporter complex"/>
    <property type="evidence" value="ECO:0007669"/>
    <property type="project" value="InterPro"/>
</dbReference>
<dbReference type="InterPro" id="IPR030190">
    <property type="entry name" value="MacA_alpha-hairpin_sf"/>
</dbReference>
<proteinExistence type="predicted"/>
<gene>
    <name evidence="3" type="ORF">BRX40_17200</name>
    <name evidence="4" type="ORF">CA257_17550</name>
</gene>
<reference evidence="4 6" key="3">
    <citation type="submission" date="2018-07" db="EMBL/GenBank/DDBJ databases">
        <title>Genomic and Epidemiologic Investigation of an Indolent Hospital Outbreak.</title>
        <authorList>
            <person name="Johnson R.C."/>
            <person name="Deming C."/>
            <person name="Conlan S."/>
            <person name="Zellmer C.J."/>
            <person name="Michelin A.V."/>
            <person name="Lee-Lin S."/>
            <person name="Thomas P.J."/>
            <person name="Park M."/>
            <person name="Weingarten R.A."/>
            <person name="Less J."/>
            <person name="Dekker J.P."/>
            <person name="Frank K.M."/>
            <person name="Musser K.A."/>
            <person name="Mcquiston J.R."/>
            <person name="Henderson D.K."/>
            <person name="Lau A.F."/>
            <person name="Palmore T.N."/>
            <person name="Segre J.A."/>
        </authorList>
    </citation>
    <scope>NUCLEOTIDE SEQUENCE [LARGE SCALE GENOMIC DNA]</scope>
    <source>
        <strain evidence="4 6">SK-NIH.Env10_0317</strain>
    </source>
</reference>
<evidence type="ECO:0000313" key="4">
    <source>
        <dbReference type="EMBL" id="RSV00347.1"/>
    </source>
</evidence>
<feature type="domain" description="Multidrug resistance protein MdtA-like barrel-sandwich hybrid" evidence="2">
    <location>
        <begin position="56"/>
        <end position="201"/>
    </location>
</feature>
<dbReference type="KEGG" id="skr:BRX40_17200"/>
<dbReference type="PANTHER" id="PTHR30469">
    <property type="entry name" value="MULTIDRUG RESISTANCE PROTEIN MDTA"/>
    <property type="match status" value="1"/>
</dbReference>
<dbReference type="GO" id="GO:1990961">
    <property type="term" value="P:xenobiotic detoxification by transmembrane export across the plasma membrane"/>
    <property type="evidence" value="ECO:0007669"/>
    <property type="project" value="InterPro"/>
</dbReference>
<evidence type="ECO:0000313" key="5">
    <source>
        <dbReference type="Proteomes" id="UP000185161"/>
    </source>
</evidence>
<dbReference type="RefSeq" id="WP_075152432.1">
    <property type="nucleotide sequence ID" value="NZ_CP018820.1"/>
</dbReference>
<dbReference type="Proteomes" id="UP000286681">
    <property type="component" value="Unassembled WGS sequence"/>
</dbReference>
<protein>
    <submittedName>
        <fullName evidence="4">Biotin/lipoyl-binding protein</fullName>
    </submittedName>
</protein>
<dbReference type="AlphaFoldDB" id="A0A1L6JDE1"/>
<sequence length="300" mass="32577">MSNRSIVPSFGLMFLSAALLSGCGDPAELPAATATQRDFVAIAKGKIDVEGGVIRLAAQREGLIQAVFVEEGDRVKKGQVLAQIDTRQAELGVAQARADLGEAQARHGIAAARLQAAEREAKRLADLAATKAVPVQDADKARDEARVQRGELATASAAIAVAREKLKRELFEIEARRIRAPLDGRIVRRSAKPGDGASTFNVTELFLLAPESDRIVRAELDEQFVSNVRPGQRARILLDYDGKQAFAGQVLRLGEVFGARKLANDDPNERQDMRVIEMVVSVRDSQALRIGQRVQVQVLK</sequence>
<dbReference type="Proteomes" id="UP000185161">
    <property type="component" value="Chromosome"/>
</dbReference>
<reference evidence="3" key="1">
    <citation type="submission" date="2016-12" db="EMBL/GenBank/DDBJ databases">
        <title>Whole genome sequencing of Sphingomonas koreensis.</title>
        <authorList>
            <person name="Conlan S."/>
            <person name="Thomas P.J."/>
            <person name="Mullikin J."/>
            <person name="Palmore T.N."/>
            <person name="Frank K.M."/>
            <person name="Segre J.A."/>
        </authorList>
    </citation>
    <scope>NUCLEOTIDE SEQUENCE</scope>
    <source>
        <strain evidence="3">ABOJV</strain>
    </source>
</reference>
<evidence type="ECO:0000313" key="3">
    <source>
        <dbReference type="EMBL" id="APR53915.1"/>
    </source>
</evidence>
<dbReference type="GO" id="GO:0030313">
    <property type="term" value="C:cell envelope"/>
    <property type="evidence" value="ECO:0007669"/>
    <property type="project" value="UniProtKB-SubCell"/>
</dbReference>